<dbReference type="PRINTS" id="PR01736">
    <property type="entry name" value="PHPHTRNFRASE"/>
</dbReference>
<dbReference type="SUPFAM" id="SSF51621">
    <property type="entry name" value="Phosphoenolpyruvate/pyruvate domain"/>
    <property type="match status" value="1"/>
</dbReference>
<dbReference type="GO" id="GO:0046872">
    <property type="term" value="F:metal ion binding"/>
    <property type="evidence" value="ECO:0007669"/>
    <property type="project" value="UniProtKB-KW"/>
</dbReference>
<comment type="function">
    <text evidence="3 17">General (non sugar-specific) component of the phosphoenolpyruvate-dependent sugar phosphotransferase system (sugar PTS). This major carbohydrate active-transport system catalyzes the phosphorylation of incoming sugar substrates concomitantly with their translocation across the cell membrane. Enzyme I transfers the phosphoryl group from phosphoenolpyruvate (PEP) to the phosphoryl carrier protein (HPr).</text>
</comment>
<dbReference type="Pfam" id="PF05524">
    <property type="entry name" value="PEP-utilisers_N"/>
    <property type="match status" value="1"/>
</dbReference>
<dbReference type="GO" id="GO:0009401">
    <property type="term" value="P:phosphoenolpyruvate-dependent sugar phosphotransferase system"/>
    <property type="evidence" value="ECO:0007669"/>
    <property type="project" value="UniProtKB-KW"/>
</dbReference>
<accession>G2JB59</accession>
<dbReference type="AlphaFoldDB" id="G2JB59"/>
<evidence type="ECO:0000313" key="24">
    <source>
        <dbReference type="EMBL" id="CCD30011.1"/>
    </source>
</evidence>
<dbReference type="InterPro" id="IPR008279">
    <property type="entry name" value="PEP-util_enz_mobile_dom"/>
</dbReference>
<gene>
    <name evidence="24" type="primary">ptsI</name>
    <name evidence="24" type="ORF">CAGGBEG34_370009</name>
</gene>
<evidence type="ECO:0000256" key="1">
    <source>
        <dbReference type="ARBA" id="ARBA00000683"/>
    </source>
</evidence>
<feature type="active site" description="Tele-phosphohistidine intermediate" evidence="18">
    <location>
        <position position="201"/>
    </location>
</feature>
<protein>
    <recommendedName>
        <fullName evidence="7 17">Phosphoenolpyruvate-protein phosphotransferase</fullName>
        <ecNumber evidence="6 17">2.7.3.9</ecNumber>
    </recommendedName>
    <alternativeName>
        <fullName evidence="16 17">Phosphotransferase system, enzyme I</fullName>
    </alternativeName>
</protein>
<comment type="subcellular location">
    <subcellularLocation>
        <location evidence="4 17">Cytoplasm</location>
    </subcellularLocation>
</comment>
<dbReference type="SUPFAM" id="SSF52009">
    <property type="entry name" value="Phosphohistidine domain"/>
    <property type="match status" value="1"/>
</dbReference>
<evidence type="ECO:0000256" key="7">
    <source>
        <dbReference type="ARBA" id="ARBA00016544"/>
    </source>
</evidence>
<dbReference type="Gene3D" id="3.20.20.60">
    <property type="entry name" value="Phosphoenolpyruvate-binding domains"/>
    <property type="match status" value="1"/>
</dbReference>
<sequence>MSFILHGAPVSRGIAIGRACLIAPATLEVNRYRISSSQIEAEIARFHAAQDQVRRELEALRAELPADAPAEMNAFLNVHALLLHDATLTEAILTLIRARRYNAEWALAEQLEKFGHYFDDIENEYLRERKADFQQVVEQLLKALAKTPASIAAYTHSGHSPVDSKIVIAHDISPADMLQFRTRATQTFCGFITERGGSTSHTAIVARSLGIPAVLGAPLASVLIRQDDLIIVDGNEGVVMVQPSPRVLEEYVYQRRRYLRRQISLSGLLSAPACTADGIQVNLYANIELPEDARAALEAGACGIGLFRTEFLWMRPHGQAPEEEAQFEAYRHVVETMNGRPVTIRTFDAGADKMPDGYAHSSTEYAPNPALGLRAIRWSLAEPRILLAQLRAILRAARFGPVRILIPMLTHAQQIGQTFELIQAARRQCMEAGLNIEPDLQIGAMIEVPASALMAPFFAKHFDFLSMGTNDLIQYTLAIDRCDKAVAHLYDPLHPAVLRLIAETLRSGHQAGIPVSVCGEMAGDPAFTRVLLGLGLTEFSMPASQLLIIKQHIRQLKQCALKSAVRGLLAAHEPKARQAALQRLSQV</sequence>
<dbReference type="InterPro" id="IPR008731">
    <property type="entry name" value="PTS_EIN"/>
</dbReference>
<dbReference type="RefSeq" id="WP_006683097.1">
    <property type="nucleotide sequence ID" value="NZ_CAFB01000055.1"/>
</dbReference>
<dbReference type="InterPro" id="IPR006318">
    <property type="entry name" value="PTS_EI-like"/>
</dbReference>
<dbReference type="PANTHER" id="PTHR46244">
    <property type="entry name" value="PHOSPHOENOLPYRUVATE-PROTEIN PHOSPHOTRANSFERASE"/>
    <property type="match status" value="1"/>
</dbReference>
<evidence type="ECO:0000256" key="8">
    <source>
        <dbReference type="ARBA" id="ARBA00022448"/>
    </source>
</evidence>
<evidence type="ECO:0000256" key="10">
    <source>
        <dbReference type="ARBA" id="ARBA00022597"/>
    </source>
</evidence>
<dbReference type="InterPro" id="IPR050499">
    <property type="entry name" value="PEP-utilizing_PTS_enzyme"/>
</dbReference>
<dbReference type="OrthoDB" id="9765468at2"/>
<dbReference type="NCBIfam" id="TIGR01417">
    <property type="entry name" value="PTS_I_fam"/>
    <property type="match status" value="1"/>
</dbReference>
<feature type="binding site" evidence="20">
    <location>
        <position position="447"/>
    </location>
    <ligand>
        <name>Mg(2+)</name>
        <dbReference type="ChEBI" id="CHEBI:18420"/>
    </ligand>
</feature>
<evidence type="ECO:0000256" key="18">
    <source>
        <dbReference type="PIRSR" id="PIRSR000732-1"/>
    </source>
</evidence>
<evidence type="ECO:0000256" key="4">
    <source>
        <dbReference type="ARBA" id="ARBA00004496"/>
    </source>
</evidence>
<evidence type="ECO:0000256" key="3">
    <source>
        <dbReference type="ARBA" id="ARBA00002728"/>
    </source>
</evidence>
<evidence type="ECO:0000256" key="19">
    <source>
        <dbReference type="PIRSR" id="PIRSR000732-2"/>
    </source>
</evidence>
<dbReference type="InterPro" id="IPR015813">
    <property type="entry name" value="Pyrv/PenolPyrv_kinase-like_dom"/>
</dbReference>
<keyword evidence="12 17" id="KW-0598">Phosphotransferase system</keyword>
<dbReference type="PROSITE" id="PS00370">
    <property type="entry name" value="PEP_ENZYMES_PHOS_SITE"/>
    <property type="match status" value="1"/>
</dbReference>
<dbReference type="PIRSF" id="PIRSF000732">
    <property type="entry name" value="PTS_enzyme_I"/>
    <property type="match status" value="1"/>
</dbReference>
<feature type="binding site" evidence="20">
    <location>
        <position position="471"/>
    </location>
    <ligand>
        <name>Mg(2+)</name>
        <dbReference type="ChEBI" id="CHEBI:18420"/>
    </ligand>
</feature>
<evidence type="ECO:0000256" key="14">
    <source>
        <dbReference type="ARBA" id="ARBA00022777"/>
    </source>
</evidence>
<feature type="binding site" evidence="19">
    <location>
        <position position="308"/>
    </location>
    <ligand>
        <name>phosphoenolpyruvate</name>
        <dbReference type="ChEBI" id="CHEBI:58702"/>
    </ligand>
</feature>
<feature type="domain" description="PEP-utilising enzyme mobile" evidence="21">
    <location>
        <begin position="164"/>
        <end position="237"/>
    </location>
</feature>
<evidence type="ECO:0000256" key="12">
    <source>
        <dbReference type="ARBA" id="ARBA00022683"/>
    </source>
</evidence>
<dbReference type="InterPro" id="IPR036637">
    <property type="entry name" value="Phosphohistidine_dom_sf"/>
</dbReference>
<keyword evidence="8 17" id="KW-0813">Transport</keyword>
<name>G2JB59_9BURK</name>
<dbReference type="InterPro" id="IPR040442">
    <property type="entry name" value="Pyrv_kinase-like_dom_sf"/>
</dbReference>
<feature type="binding site" evidence="19">
    <location>
        <begin position="470"/>
        <end position="471"/>
    </location>
    <ligand>
        <name>phosphoenolpyruvate</name>
        <dbReference type="ChEBI" id="CHEBI:58702"/>
    </ligand>
</feature>
<dbReference type="EC" id="2.7.3.9" evidence="6 17"/>
<dbReference type="Gene3D" id="1.10.274.10">
    <property type="entry name" value="PtsI, HPr-binding domain"/>
    <property type="match status" value="1"/>
</dbReference>
<feature type="binding site" evidence="19">
    <location>
        <position position="481"/>
    </location>
    <ligand>
        <name>phosphoenolpyruvate</name>
        <dbReference type="ChEBI" id="CHEBI:58702"/>
    </ligand>
</feature>
<evidence type="ECO:0000259" key="23">
    <source>
        <dbReference type="Pfam" id="PF05524"/>
    </source>
</evidence>
<keyword evidence="15 17" id="KW-0460">Magnesium</keyword>
<dbReference type="SUPFAM" id="SSF47831">
    <property type="entry name" value="Enzyme I of the PEP:sugar phosphotransferase system HPr-binding (sub)domain"/>
    <property type="match status" value="1"/>
</dbReference>
<dbReference type="Proteomes" id="UP000054051">
    <property type="component" value="Unassembled WGS sequence"/>
</dbReference>
<dbReference type="InterPro" id="IPR000121">
    <property type="entry name" value="PEP_util_C"/>
</dbReference>
<comment type="catalytic activity">
    <reaction evidence="1 17">
        <text>L-histidyl-[protein] + phosphoenolpyruvate = N(pros)-phospho-L-histidyl-[protein] + pyruvate</text>
        <dbReference type="Rhea" id="RHEA:23880"/>
        <dbReference type="Rhea" id="RHEA-COMP:9745"/>
        <dbReference type="Rhea" id="RHEA-COMP:9746"/>
        <dbReference type="ChEBI" id="CHEBI:15361"/>
        <dbReference type="ChEBI" id="CHEBI:29979"/>
        <dbReference type="ChEBI" id="CHEBI:58702"/>
        <dbReference type="ChEBI" id="CHEBI:64837"/>
        <dbReference type="EC" id="2.7.3.9"/>
    </reaction>
</comment>
<feature type="domain" description="Phosphotransferase system enzyme I N-terminal" evidence="23">
    <location>
        <begin position="6"/>
        <end position="129"/>
    </location>
</feature>
<dbReference type="InterPro" id="IPR023151">
    <property type="entry name" value="PEP_util_CS"/>
</dbReference>
<keyword evidence="24" id="KW-0670">Pyruvate</keyword>
<dbReference type="Pfam" id="PF00391">
    <property type="entry name" value="PEP-utilizers"/>
    <property type="match status" value="1"/>
</dbReference>
<evidence type="ECO:0000259" key="22">
    <source>
        <dbReference type="Pfam" id="PF02896"/>
    </source>
</evidence>
<evidence type="ECO:0000256" key="13">
    <source>
        <dbReference type="ARBA" id="ARBA00022723"/>
    </source>
</evidence>
<evidence type="ECO:0000256" key="16">
    <source>
        <dbReference type="ARBA" id="ARBA00033235"/>
    </source>
</evidence>
<dbReference type="GO" id="GO:0005737">
    <property type="term" value="C:cytoplasm"/>
    <property type="evidence" value="ECO:0007669"/>
    <property type="project" value="UniProtKB-SubCell"/>
</dbReference>
<keyword evidence="14 17" id="KW-0418">Kinase</keyword>
<dbReference type="GO" id="GO:0008965">
    <property type="term" value="F:phosphoenolpyruvate-protein phosphotransferase activity"/>
    <property type="evidence" value="ECO:0007669"/>
    <property type="project" value="UniProtKB-EC"/>
</dbReference>
<dbReference type="InterPro" id="IPR018274">
    <property type="entry name" value="PEP_util_AS"/>
</dbReference>
<comment type="similarity">
    <text evidence="5 17">Belongs to the PEP-utilizing enzyme family.</text>
</comment>
<dbReference type="STRING" id="1070319.CAGGBEG34_370009"/>
<evidence type="ECO:0000313" key="25">
    <source>
        <dbReference type="Proteomes" id="UP000054051"/>
    </source>
</evidence>
<feature type="binding site" evidence="19">
    <location>
        <position position="345"/>
    </location>
    <ligand>
        <name>phosphoenolpyruvate</name>
        <dbReference type="ChEBI" id="CHEBI:58702"/>
    </ligand>
</feature>
<reference evidence="24 25" key="1">
    <citation type="submission" date="2011-08" db="EMBL/GenBank/DDBJ databases">
        <title>The genome of the obligate endobacterium of an arbuscular mycorrhizal fungus reveals an interphylum network of nutritional interactions.</title>
        <authorList>
            <person name="Ghignone S."/>
            <person name="Salvioli A."/>
            <person name="Anca I."/>
            <person name="Lumini E."/>
            <person name="Ortu G."/>
            <person name="Petiti L."/>
            <person name="Cruveiller S."/>
            <person name="Bianciotto V."/>
            <person name="Piffanelli P."/>
            <person name="Lanfranco L."/>
            <person name="Bonfante P."/>
        </authorList>
    </citation>
    <scope>NUCLEOTIDE SEQUENCE [LARGE SCALE GENOMIC DNA]</scope>
    <source>
        <strain evidence="24 25">BEG34</strain>
    </source>
</reference>
<evidence type="ECO:0000256" key="6">
    <source>
        <dbReference type="ARBA" id="ARBA00012232"/>
    </source>
</evidence>
<evidence type="ECO:0000256" key="17">
    <source>
        <dbReference type="PIRNR" id="PIRNR000732"/>
    </source>
</evidence>
<dbReference type="eggNOG" id="COG1080">
    <property type="taxonomic scope" value="Bacteria"/>
</dbReference>
<keyword evidence="11 17" id="KW-0808">Transferase</keyword>
<dbReference type="GO" id="GO:0016301">
    <property type="term" value="F:kinase activity"/>
    <property type="evidence" value="ECO:0007669"/>
    <property type="project" value="UniProtKB-KW"/>
</dbReference>
<feature type="domain" description="PEP-utilising enzyme C-terminal" evidence="22">
    <location>
        <begin position="270"/>
        <end position="557"/>
    </location>
</feature>
<organism evidence="24 25">
    <name type="scientific">Candidatus Glomeribacter gigasporarum BEG34</name>
    <dbReference type="NCBI Taxonomy" id="1070319"/>
    <lineage>
        <taxon>Bacteria</taxon>
        <taxon>Pseudomonadati</taxon>
        <taxon>Pseudomonadota</taxon>
        <taxon>Betaproteobacteria</taxon>
        <taxon>Burkholderiales</taxon>
        <taxon>Burkholderiaceae</taxon>
        <taxon>Candidatus Glomeribacter</taxon>
    </lineage>
</organism>
<keyword evidence="9 17" id="KW-0963">Cytoplasm</keyword>
<evidence type="ECO:0000256" key="15">
    <source>
        <dbReference type="ARBA" id="ARBA00022842"/>
    </source>
</evidence>
<proteinExistence type="inferred from homology"/>
<evidence type="ECO:0000256" key="9">
    <source>
        <dbReference type="ARBA" id="ARBA00022490"/>
    </source>
</evidence>
<evidence type="ECO:0000256" key="5">
    <source>
        <dbReference type="ARBA" id="ARBA00007837"/>
    </source>
</evidence>
<dbReference type="InterPro" id="IPR024692">
    <property type="entry name" value="PTS_EI"/>
</dbReference>
<evidence type="ECO:0000256" key="11">
    <source>
        <dbReference type="ARBA" id="ARBA00022679"/>
    </source>
</evidence>
<dbReference type="PROSITE" id="PS00742">
    <property type="entry name" value="PEP_ENZYMES_2"/>
    <property type="match status" value="1"/>
</dbReference>
<keyword evidence="13 17" id="KW-0479">Metal-binding</keyword>
<dbReference type="EMBL" id="CAFB01000055">
    <property type="protein sequence ID" value="CCD30011.1"/>
    <property type="molecule type" value="Genomic_DNA"/>
</dbReference>
<evidence type="ECO:0000256" key="2">
    <source>
        <dbReference type="ARBA" id="ARBA00001946"/>
    </source>
</evidence>
<dbReference type="Pfam" id="PF02896">
    <property type="entry name" value="PEP-utilizers_C"/>
    <property type="match status" value="1"/>
</dbReference>
<evidence type="ECO:0000256" key="20">
    <source>
        <dbReference type="PIRSR" id="PIRSR000732-3"/>
    </source>
</evidence>
<dbReference type="Gene3D" id="3.50.30.10">
    <property type="entry name" value="Phosphohistidine domain"/>
    <property type="match status" value="1"/>
</dbReference>
<keyword evidence="10 17" id="KW-0762">Sugar transport</keyword>
<comment type="cofactor">
    <cofactor evidence="2 17 20">
        <name>Mg(2+)</name>
        <dbReference type="ChEBI" id="CHEBI:18420"/>
    </cofactor>
</comment>
<keyword evidence="25" id="KW-1185">Reference proteome</keyword>
<dbReference type="PANTHER" id="PTHR46244:SF3">
    <property type="entry name" value="PHOSPHOENOLPYRUVATE-PROTEIN PHOSPHOTRANSFERASE"/>
    <property type="match status" value="1"/>
</dbReference>
<feature type="active site" description="Proton donor" evidence="18">
    <location>
        <position position="518"/>
    </location>
</feature>
<evidence type="ECO:0000259" key="21">
    <source>
        <dbReference type="Pfam" id="PF00391"/>
    </source>
</evidence>
<dbReference type="InterPro" id="IPR036618">
    <property type="entry name" value="PtsI_HPr-bd_sf"/>
</dbReference>
<comment type="caution">
    <text evidence="24">The sequence shown here is derived from an EMBL/GenBank/DDBJ whole genome shotgun (WGS) entry which is preliminary data.</text>
</comment>